<reference evidence="14" key="1">
    <citation type="journal article" date="2019" name="Int. J. Syst. Evol. Microbiol.">
        <title>The Global Catalogue of Microorganisms (GCM) 10K type strain sequencing project: providing services to taxonomists for standard genome sequencing and annotation.</title>
        <authorList>
            <consortium name="The Broad Institute Genomics Platform"/>
            <consortium name="The Broad Institute Genome Sequencing Center for Infectious Disease"/>
            <person name="Wu L."/>
            <person name="Ma J."/>
        </authorList>
    </citation>
    <scope>NUCLEOTIDE SEQUENCE [LARGE SCALE GENOMIC DNA]</scope>
    <source>
        <strain evidence="14">KCTC 52168</strain>
    </source>
</reference>
<dbReference type="EMBL" id="JBHRTI010000003">
    <property type="protein sequence ID" value="MFC3147107.1"/>
    <property type="molecule type" value="Genomic_DNA"/>
</dbReference>
<evidence type="ECO:0000256" key="8">
    <source>
        <dbReference type="ARBA" id="ARBA00023136"/>
    </source>
</evidence>
<evidence type="ECO:0000256" key="12">
    <source>
        <dbReference type="HAMAP-Rule" id="MF_00454"/>
    </source>
</evidence>
<feature type="binding site" evidence="12">
    <location>
        <position position="85"/>
    </location>
    <ligand>
        <name>Na(+)</name>
        <dbReference type="ChEBI" id="CHEBI:29101"/>
        <note>structural</note>
    </ligand>
</feature>
<feature type="transmembrane region" description="Helical" evidence="12">
    <location>
        <begin position="74"/>
        <end position="93"/>
    </location>
</feature>
<protein>
    <recommendedName>
        <fullName evidence="12">Fluoride-specific ion channel FluC</fullName>
    </recommendedName>
</protein>
<dbReference type="InterPro" id="IPR003691">
    <property type="entry name" value="FluC"/>
</dbReference>
<evidence type="ECO:0000256" key="3">
    <source>
        <dbReference type="ARBA" id="ARBA00022519"/>
    </source>
</evidence>
<evidence type="ECO:0000256" key="11">
    <source>
        <dbReference type="ARBA" id="ARBA00035585"/>
    </source>
</evidence>
<evidence type="ECO:0000256" key="5">
    <source>
        <dbReference type="ARBA" id="ARBA00022989"/>
    </source>
</evidence>
<sequence>MSALGTASSASLWIGGAAVFIGGGAGAMARWVLGMKLPLWQGFPLGTVAANLIGAFVIGVLSVWLAGQQGMNPLLRLALMTGLLGGLTTFSTFSLESITLIQNGRALEALLHAGLHLLGSLLLVGLGIWAARAALQ</sequence>
<feature type="transmembrane region" description="Helical" evidence="12">
    <location>
        <begin position="45"/>
        <end position="67"/>
    </location>
</feature>
<dbReference type="PANTHER" id="PTHR28259:SF1">
    <property type="entry name" value="FLUORIDE EXPORT PROTEIN 1-RELATED"/>
    <property type="match status" value="1"/>
</dbReference>
<dbReference type="Pfam" id="PF02537">
    <property type="entry name" value="CRCB"/>
    <property type="match status" value="1"/>
</dbReference>
<keyword evidence="7 12" id="KW-0406">Ion transport</keyword>
<proteinExistence type="inferred from homology"/>
<evidence type="ECO:0000256" key="1">
    <source>
        <dbReference type="ARBA" id="ARBA00004651"/>
    </source>
</evidence>
<dbReference type="HAMAP" id="MF_00454">
    <property type="entry name" value="FluC"/>
    <property type="match status" value="1"/>
</dbReference>
<keyword evidence="4 12" id="KW-0812">Transmembrane</keyword>
<gene>
    <name evidence="12 13" type="primary">crcB</name>
    <name evidence="12" type="synonym">fluC</name>
    <name evidence="13" type="ORF">ACFOEN_05560</name>
</gene>
<feature type="binding site" evidence="12">
    <location>
        <position position="88"/>
    </location>
    <ligand>
        <name>Na(+)</name>
        <dbReference type="ChEBI" id="CHEBI:29101"/>
        <note>structural</note>
    </ligand>
</feature>
<evidence type="ECO:0000256" key="2">
    <source>
        <dbReference type="ARBA" id="ARBA00022475"/>
    </source>
</evidence>
<evidence type="ECO:0000256" key="9">
    <source>
        <dbReference type="ARBA" id="ARBA00023303"/>
    </source>
</evidence>
<comment type="catalytic activity">
    <reaction evidence="11">
        <text>fluoride(in) = fluoride(out)</text>
        <dbReference type="Rhea" id="RHEA:76159"/>
        <dbReference type="ChEBI" id="CHEBI:17051"/>
    </reaction>
    <physiologicalReaction direction="left-to-right" evidence="11">
        <dbReference type="Rhea" id="RHEA:76160"/>
    </physiologicalReaction>
</comment>
<keyword evidence="2 12" id="KW-1003">Cell membrane</keyword>
<dbReference type="NCBIfam" id="NF010792">
    <property type="entry name" value="PRK14196.1"/>
    <property type="match status" value="1"/>
</dbReference>
<dbReference type="NCBIfam" id="TIGR00494">
    <property type="entry name" value="crcB"/>
    <property type="match status" value="1"/>
</dbReference>
<keyword evidence="3" id="KW-0997">Cell inner membrane</keyword>
<comment type="caution">
    <text evidence="13">The sequence shown here is derived from an EMBL/GenBank/DDBJ whole genome shotgun (WGS) entry which is preliminary data.</text>
</comment>
<keyword evidence="14" id="KW-1185">Reference proteome</keyword>
<dbReference type="Proteomes" id="UP001595556">
    <property type="component" value="Unassembled WGS sequence"/>
</dbReference>
<keyword evidence="12" id="KW-0479">Metal-binding</keyword>
<keyword evidence="5 12" id="KW-1133">Transmembrane helix</keyword>
<keyword evidence="9 12" id="KW-0407">Ion channel</keyword>
<comment type="similarity">
    <text evidence="10 12">Belongs to the fluoride channel Fluc/FEX (TC 1.A.43) family.</text>
</comment>
<comment type="subcellular location">
    <subcellularLocation>
        <location evidence="1 12">Cell membrane</location>
        <topology evidence="1 12">Multi-pass membrane protein</topology>
    </subcellularLocation>
</comment>
<comment type="activity regulation">
    <text evidence="12">Na(+) is not transported, but it plays an essential structural role and its presence is essential for fluoride channel function.</text>
</comment>
<evidence type="ECO:0000256" key="4">
    <source>
        <dbReference type="ARBA" id="ARBA00022692"/>
    </source>
</evidence>
<dbReference type="RefSeq" id="WP_377301852.1">
    <property type="nucleotide sequence ID" value="NZ_CP180191.1"/>
</dbReference>
<evidence type="ECO:0000256" key="7">
    <source>
        <dbReference type="ARBA" id="ARBA00023065"/>
    </source>
</evidence>
<evidence type="ECO:0000313" key="14">
    <source>
        <dbReference type="Proteomes" id="UP001595556"/>
    </source>
</evidence>
<organism evidence="13 14">
    <name type="scientific">Piscinibacterium candidicorallinum</name>
    <dbReference type="NCBI Taxonomy" id="1793872"/>
    <lineage>
        <taxon>Bacteria</taxon>
        <taxon>Pseudomonadati</taxon>
        <taxon>Pseudomonadota</taxon>
        <taxon>Betaproteobacteria</taxon>
        <taxon>Burkholderiales</taxon>
        <taxon>Piscinibacterium</taxon>
    </lineage>
</organism>
<comment type="function">
    <text evidence="12">Fluoride-specific ion channel. Important for reducing fluoride concentration in the cell, thus reducing its toxicity.</text>
</comment>
<dbReference type="PANTHER" id="PTHR28259">
    <property type="entry name" value="FLUORIDE EXPORT PROTEIN 1-RELATED"/>
    <property type="match status" value="1"/>
</dbReference>
<keyword evidence="8 12" id="KW-0472">Membrane</keyword>
<name>A0ABV7H0J8_9BURK</name>
<keyword evidence="6 12" id="KW-0915">Sodium</keyword>
<evidence type="ECO:0000256" key="10">
    <source>
        <dbReference type="ARBA" id="ARBA00035120"/>
    </source>
</evidence>
<accession>A0ABV7H0J8</accession>
<feature type="transmembrane region" description="Helical" evidence="12">
    <location>
        <begin position="113"/>
        <end position="135"/>
    </location>
</feature>
<keyword evidence="12" id="KW-0813">Transport</keyword>
<feature type="transmembrane region" description="Helical" evidence="12">
    <location>
        <begin position="12"/>
        <end position="33"/>
    </location>
</feature>
<evidence type="ECO:0000256" key="6">
    <source>
        <dbReference type="ARBA" id="ARBA00023053"/>
    </source>
</evidence>
<evidence type="ECO:0000313" key="13">
    <source>
        <dbReference type="EMBL" id="MFC3147107.1"/>
    </source>
</evidence>